<sequence>SSEIDICLSPLFRLNIVNHKMIRKVG</sequence>
<gene>
    <name evidence="1" type="ORF">J2W52_003820</name>
</gene>
<evidence type="ECO:0000313" key="2">
    <source>
        <dbReference type="Proteomes" id="UP001250791"/>
    </source>
</evidence>
<protein>
    <submittedName>
        <fullName evidence="1">Uncharacterized protein</fullName>
    </submittedName>
</protein>
<comment type="caution">
    <text evidence="1">The sequence shown here is derived from an EMBL/GenBank/DDBJ whole genome shotgun (WGS) entry which is preliminary data.</text>
</comment>
<name>A0ABU1SUX3_9HYPH</name>
<keyword evidence="2" id="KW-1185">Reference proteome</keyword>
<dbReference type="EMBL" id="JAVDUP010000005">
    <property type="protein sequence ID" value="MDR6902187.1"/>
    <property type="molecule type" value="Genomic_DNA"/>
</dbReference>
<proteinExistence type="predicted"/>
<dbReference type="Proteomes" id="UP001250791">
    <property type="component" value="Unassembled WGS sequence"/>
</dbReference>
<reference evidence="1 2" key="1">
    <citation type="submission" date="2023-07" db="EMBL/GenBank/DDBJ databases">
        <title>Sorghum-associated microbial communities from plants grown in Nebraska, USA.</title>
        <authorList>
            <person name="Schachtman D."/>
        </authorList>
    </citation>
    <scope>NUCLEOTIDE SEQUENCE [LARGE SCALE GENOMIC DNA]</scope>
    <source>
        <strain evidence="1 2">3199</strain>
    </source>
</reference>
<accession>A0ABU1SUX3</accession>
<evidence type="ECO:0000313" key="1">
    <source>
        <dbReference type="EMBL" id="MDR6902187.1"/>
    </source>
</evidence>
<organism evidence="1 2">
    <name type="scientific">Rhizobium miluonense</name>
    <dbReference type="NCBI Taxonomy" id="411945"/>
    <lineage>
        <taxon>Bacteria</taxon>
        <taxon>Pseudomonadati</taxon>
        <taxon>Pseudomonadota</taxon>
        <taxon>Alphaproteobacteria</taxon>
        <taxon>Hyphomicrobiales</taxon>
        <taxon>Rhizobiaceae</taxon>
        <taxon>Rhizobium/Agrobacterium group</taxon>
        <taxon>Rhizobium</taxon>
    </lineage>
</organism>
<feature type="non-terminal residue" evidence="1">
    <location>
        <position position="1"/>
    </location>
</feature>